<protein>
    <recommendedName>
        <fullName evidence="4">Cytochrome c domain-containing protein</fullName>
    </recommendedName>
</protein>
<feature type="transmembrane region" description="Helical" evidence="1">
    <location>
        <begin position="187"/>
        <end position="207"/>
    </location>
</feature>
<evidence type="ECO:0000313" key="2">
    <source>
        <dbReference type="EMBL" id="RJP66259.1"/>
    </source>
</evidence>
<gene>
    <name evidence="2" type="ORF">C4532_16370</name>
</gene>
<feature type="transmembrane region" description="Helical" evidence="1">
    <location>
        <begin position="15"/>
        <end position="41"/>
    </location>
</feature>
<keyword evidence="1" id="KW-0812">Transmembrane</keyword>
<name>A0A419ESE4_9BACT</name>
<evidence type="ECO:0008006" key="4">
    <source>
        <dbReference type="Google" id="ProtNLM"/>
    </source>
</evidence>
<keyword evidence="1" id="KW-0472">Membrane</keyword>
<feature type="transmembrane region" description="Helical" evidence="1">
    <location>
        <begin position="289"/>
        <end position="307"/>
    </location>
</feature>
<reference evidence="2 3" key="1">
    <citation type="journal article" date="2017" name="ISME J.">
        <title>Energy and carbon metabolisms in a deep terrestrial subsurface fluid microbial community.</title>
        <authorList>
            <person name="Momper L."/>
            <person name="Jungbluth S.P."/>
            <person name="Lee M.D."/>
            <person name="Amend J.P."/>
        </authorList>
    </citation>
    <scope>NUCLEOTIDE SEQUENCE [LARGE SCALE GENOMIC DNA]</scope>
    <source>
        <strain evidence="2">SURF_17</strain>
    </source>
</reference>
<feature type="transmembrane region" description="Helical" evidence="1">
    <location>
        <begin position="61"/>
        <end position="82"/>
    </location>
</feature>
<organism evidence="2 3">
    <name type="scientific">Candidatus Abyssobacteria bacterium SURF_17</name>
    <dbReference type="NCBI Taxonomy" id="2093361"/>
    <lineage>
        <taxon>Bacteria</taxon>
        <taxon>Pseudomonadati</taxon>
        <taxon>Candidatus Hydrogenedentota</taxon>
        <taxon>Candidatus Abyssobacteria</taxon>
    </lineage>
</organism>
<dbReference type="EMBL" id="QZKI01000118">
    <property type="protein sequence ID" value="RJP66259.1"/>
    <property type="molecule type" value="Genomic_DNA"/>
</dbReference>
<accession>A0A419ESE4</accession>
<feature type="transmembrane region" description="Helical" evidence="1">
    <location>
        <begin position="102"/>
        <end position="123"/>
    </location>
</feature>
<dbReference type="GO" id="GO:0009055">
    <property type="term" value="F:electron transfer activity"/>
    <property type="evidence" value="ECO:0007669"/>
    <property type="project" value="InterPro"/>
</dbReference>
<dbReference type="GO" id="GO:0020037">
    <property type="term" value="F:heme binding"/>
    <property type="evidence" value="ECO:0007669"/>
    <property type="project" value="InterPro"/>
</dbReference>
<dbReference type="InterPro" id="IPR036909">
    <property type="entry name" value="Cyt_c-like_dom_sf"/>
</dbReference>
<comment type="caution">
    <text evidence="2">The sequence shown here is derived from an EMBL/GenBank/DDBJ whole genome shotgun (WGS) entry which is preliminary data.</text>
</comment>
<dbReference type="Proteomes" id="UP000285961">
    <property type="component" value="Unassembled WGS sequence"/>
</dbReference>
<feature type="transmembrane region" description="Helical" evidence="1">
    <location>
        <begin position="135"/>
        <end position="156"/>
    </location>
</feature>
<dbReference type="AlphaFoldDB" id="A0A419ESE4"/>
<evidence type="ECO:0000256" key="1">
    <source>
        <dbReference type="SAM" id="Phobius"/>
    </source>
</evidence>
<keyword evidence="1" id="KW-1133">Transmembrane helix</keyword>
<evidence type="ECO:0000313" key="3">
    <source>
        <dbReference type="Proteomes" id="UP000285961"/>
    </source>
</evidence>
<feature type="transmembrane region" description="Helical" evidence="1">
    <location>
        <begin position="219"/>
        <end position="240"/>
    </location>
</feature>
<proteinExistence type="predicted"/>
<sequence length="434" mass="49001">MDFPTVEVPLIGGRMLIALVGVIHVLISHGCAVGGSFFLVLLEYKSIRQKNERLNELAYRVARWFFILTTSVGALTGVGIWFTTNMFSPVGIGSLLRVFFWAWFVEWIVFVTEIGLVAVYYLSWYRMSRSAHLKLGIVYVVTSFQTLVIIVGILGFQLTPGKWLDSQTFWDGFFNPTYLPQLFSRTALSALLACGFSLFIFACLRGFRDVRSEFLRFSGAFLLVISPIYLFATFAYYQVLPARAESFISVALVTLQLTQYAQWSQAFFFVVVAGLFLFGLVLYFMQRTFAVLSVAPFLILICAVAQFERVREFARKPYVISDYLYSNGIGKAEAPFMSSVGAMRYSTWAWRGLDPGGGETELGHMLFRLECSTCHTYRGINGVFNKRAILSSEEATVQFLDNVQYSHPYMPPFAGTQEEKEALAKFLVEGATKK</sequence>
<feature type="transmembrane region" description="Helical" evidence="1">
    <location>
        <begin position="260"/>
        <end position="282"/>
    </location>
</feature>
<dbReference type="SUPFAM" id="SSF46626">
    <property type="entry name" value="Cytochrome c"/>
    <property type="match status" value="1"/>
</dbReference>